<comment type="caution">
    <text evidence="2">The sequence shown here is derived from an EMBL/GenBank/DDBJ whole genome shotgun (WGS) entry which is preliminary data.</text>
</comment>
<evidence type="ECO:0000313" key="2">
    <source>
        <dbReference type="EMBL" id="KPM31909.1"/>
    </source>
</evidence>
<dbReference type="AlphaFoldDB" id="A0A0P7A5Q1"/>
<proteinExistence type="predicted"/>
<keyword evidence="1" id="KW-0812">Transmembrane</keyword>
<keyword evidence="1" id="KW-0472">Membrane</keyword>
<evidence type="ECO:0000313" key="3">
    <source>
        <dbReference type="Proteomes" id="UP000050280"/>
    </source>
</evidence>
<dbReference type="STRING" id="1300341.I595_1557"/>
<dbReference type="Proteomes" id="UP000050280">
    <property type="component" value="Unassembled WGS sequence"/>
</dbReference>
<organism evidence="2 3">
    <name type="scientific">Croceitalea dokdonensis DOKDO 023</name>
    <dbReference type="NCBI Taxonomy" id="1300341"/>
    <lineage>
        <taxon>Bacteria</taxon>
        <taxon>Pseudomonadati</taxon>
        <taxon>Bacteroidota</taxon>
        <taxon>Flavobacteriia</taxon>
        <taxon>Flavobacteriales</taxon>
        <taxon>Flavobacteriaceae</taxon>
        <taxon>Croceitalea</taxon>
    </lineage>
</organism>
<feature type="transmembrane region" description="Helical" evidence="1">
    <location>
        <begin position="6"/>
        <end position="27"/>
    </location>
</feature>
<dbReference type="EMBL" id="LDJX01000003">
    <property type="protein sequence ID" value="KPM31909.1"/>
    <property type="molecule type" value="Genomic_DNA"/>
</dbReference>
<feature type="transmembrane region" description="Helical" evidence="1">
    <location>
        <begin position="47"/>
        <end position="65"/>
    </location>
</feature>
<keyword evidence="3" id="KW-1185">Reference proteome</keyword>
<sequence length="66" mass="7900">MISCNCFNFTFESFPSSLILFNLLISLRYVRKTQVIEMRIEGIEKNIGIHFFLIFTQVNLFIYSLW</sequence>
<keyword evidence="1" id="KW-1133">Transmembrane helix</keyword>
<name>A0A0P7A5Q1_9FLAO</name>
<evidence type="ECO:0000256" key="1">
    <source>
        <dbReference type="SAM" id="Phobius"/>
    </source>
</evidence>
<reference evidence="2 3" key="1">
    <citation type="submission" date="2015-09" db="EMBL/GenBank/DDBJ databases">
        <title>Genome sequence of the marine flavobacterium Croceitalea dokdonensis DOKDO 023 that contains proton- and sodium-pumping rhodopsins.</title>
        <authorList>
            <person name="Kwon S.-K."/>
            <person name="Lee H.K."/>
            <person name="Kwak M.-J."/>
            <person name="Kim J.F."/>
        </authorList>
    </citation>
    <scope>NUCLEOTIDE SEQUENCE [LARGE SCALE GENOMIC DNA]</scope>
    <source>
        <strain evidence="2 3">DOKDO 023</strain>
    </source>
</reference>
<accession>A0A0P7A5Q1</accession>
<protein>
    <submittedName>
        <fullName evidence="2">Uncharacterized protein</fullName>
    </submittedName>
</protein>
<gene>
    <name evidence="2" type="ORF">I595_1557</name>
</gene>